<gene>
    <name evidence="4" type="ORF">HNR65_001284</name>
</gene>
<comment type="caution">
    <text evidence="4">The sequence shown here is derived from an EMBL/GenBank/DDBJ whole genome shotgun (WGS) entry which is preliminary data.</text>
</comment>
<dbReference type="Pfam" id="PF00378">
    <property type="entry name" value="ECH_1"/>
    <property type="match status" value="1"/>
</dbReference>
<keyword evidence="2" id="KW-0456">Lyase</keyword>
<comment type="similarity">
    <text evidence="1 3">Belongs to the enoyl-CoA hydratase/isomerase family.</text>
</comment>
<proteinExistence type="inferred from homology"/>
<dbReference type="GO" id="GO:0006635">
    <property type="term" value="P:fatty acid beta-oxidation"/>
    <property type="evidence" value="ECO:0007669"/>
    <property type="project" value="TreeGrafter"/>
</dbReference>
<reference evidence="4 5" key="1">
    <citation type="submission" date="2020-07" db="EMBL/GenBank/DDBJ databases">
        <title>Genomic Encyclopedia of Type Strains, Phase IV (KMG-IV): sequencing the most valuable type-strain genomes for metagenomic binning, comparative biology and taxonomic classification.</title>
        <authorList>
            <person name="Goeker M."/>
        </authorList>
    </citation>
    <scope>NUCLEOTIDE SEQUENCE [LARGE SCALE GENOMIC DNA]</scope>
    <source>
        <strain evidence="4 5">DSM 17721</strain>
    </source>
</reference>
<dbReference type="PROSITE" id="PS00166">
    <property type="entry name" value="ENOYL_COA_HYDRATASE"/>
    <property type="match status" value="1"/>
</dbReference>
<organism evidence="4 5">
    <name type="scientific">Desulfosalsimonas propionicica</name>
    <dbReference type="NCBI Taxonomy" id="332175"/>
    <lineage>
        <taxon>Bacteria</taxon>
        <taxon>Pseudomonadati</taxon>
        <taxon>Thermodesulfobacteriota</taxon>
        <taxon>Desulfobacteria</taxon>
        <taxon>Desulfobacterales</taxon>
        <taxon>Desulfosalsimonadaceae</taxon>
        <taxon>Desulfosalsimonas</taxon>
    </lineage>
</organism>
<dbReference type="EMBL" id="JACDUS010000003">
    <property type="protein sequence ID" value="MBA2880958.1"/>
    <property type="molecule type" value="Genomic_DNA"/>
</dbReference>
<evidence type="ECO:0000256" key="3">
    <source>
        <dbReference type="RuleBase" id="RU003707"/>
    </source>
</evidence>
<evidence type="ECO:0000256" key="2">
    <source>
        <dbReference type="ARBA" id="ARBA00023239"/>
    </source>
</evidence>
<evidence type="ECO:0000256" key="1">
    <source>
        <dbReference type="ARBA" id="ARBA00005254"/>
    </source>
</evidence>
<accession>A0A7W0C873</accession>
<dbReference type="InterPro" id="IPR029045">
    <property type="entry name" value="ClpP/crotonase-like_dom_sf"/>
</dbReference>
<evidence type="ECO:0000313" key="4">
    <source>
        <dbReference type="EMBL" id="MBA2880958.1"/>
    </source>
</evidence>
<protein>
    <submittedName>
        <fullName evidence="4">Enoyl-CoA hydratase/carnithine racemase</fullName>
    </submittedName>
</protein>
<dbReference type="GO" id="GO:0016829">
    <property type="term" value="F:lyase activity"/>
    <property type="evidence" value="ECO:0007669"/>
    <property type="project" value="UniProtKB-KW"/>
</dbReference>
<dbReference type="InterPro" id="IPR001753">
    <property type="entry name" value="Enoyl-CoA_hydra/iso"/>
</dbReference>
<dbReference type="PANTHER" id="PTHR11941:SF54">
    <property type="entry name" value="ENOYL-COA HYDRATASE, MITOCHONDRIAL"/>
    <property type="match status" value="1"/>
</dbReference>
<dbReference type="RefSeq" id="WP_181550630.1">
    <property type="nucleotide sequence ID" value="NZ_JACDUS010000003.1"/>
</dbReference>
<dbReference type="Gene3D" id="1.10.12.10">
    <property type="entry name" value="Lyase 2-enoyl-coa Hydratase, Chain A, domain 2"/>
    <property type="match status" value="1"/>
</dbReference>
<dbReference type="InterPro" id="IPR014748">
    <property type="entry name" value="Enoyl-CoA_hydra_C"/>
</dbReference>
<dbReference type="CDD" id="cd06558">
    <property type="entry name" value="crotonase-like"/>
    <property type="match status" value="1"/>
</dbReference>
<name>A0A7W0C873_9BACT</name>
<dbReference type="Gene3D" id="3.90.226.10">
    <property type="entry name" value="2-enoyl-CoA Hydratase, Chain A, domain 1"/>
    <property type="match status" value="1"/>
</dbReference>
<keyword evidence="5" id="KW-1185">Reference proteome</keyword>
<dbReference type="Proteomes" id="UP000525298">
    <property type="component" value="Unassembled WGS sequence"/>
</dbReference>
<evidence type="ECO:0000313" key="5">
    <source>
        <dbReference type="Proteomes" id="UP000525298"/>
    </source>
</evidence>
<dbReference type="PANTHER" id="PTHR11941">
    <property type="entry name" value="ENOYL-COA HYDRATASE-RELATED"/>
    <property type="match status" value="1"/>
</dbReference>
<dbReference type="SUPFAM" id="SSF52096">
    <property type="entry name" value="ClpP/crotonase"/>
    <property type="match status" value="1"/>
</dbReference>
<dbReference type="AlphaFoldDB" id="A0A7W0C873"/>
<dbReference type="InterPro" id="IPR018376">
    <property type="entry name" value="Enoyl-CoA_hyd/isom_CS"/>
</dbReference>
<sequence>MSEELNLLEISDHIACITMNRPPANAWSLAAMEDFEKKLDTLESDKNVRVVILTGAGDKCFSAGFDVKDAANSDKTGPLGQKLWRRIDCFEKPFIAAINGHAFGGGLELALCCHFRIMADAPKARVGLTELNLGIIPGWGGTQRLMRELGRSRALEMILLSKRISAAEAAEAGLVHQIASPEKLMEQTRTFAASLAQRPPVAMGCVLKAMAAGVYHGIDAGLESESEGSRVASASKDATEGFTAFLEKRQPVFKGE</sequence>
<dbReference type="FunFam" id="3.90.226.10:FF:000009">
    <property type="entry name" value="Carnitinyl-CoA dehydratase"/>
    <property type="match status" value="1"/>
</dbReference>